<evidence type="ECO:0000313" key="3">
    <source>
        <dbReference type="Proteomes" id="UP000186040"/>
    </source>
</evidence>
<dbReference type="OrthoDB" id="62003at2"/>
<keyword evidence="3" id="KW-1185">Reference proteome</keyword>
<evidence type="ECO:0008006" key="4">
    <source>
        <dbReference type="Google" id="ProtNLM"/>
    </source>
</evidence>
<evidence type="ECO:0000256" key="1">
    <source>
        <dbReference type="SAM" id="Phobius"/>
    </source>
</evidence>
<feature type="transmembrane region" description="Helical" evidence="1">
    <location>
        <begin position="141"/>
        <end position="163"/>
    </location>
</feature>
<dbReference type="Pfam" id="PF06182">
    <property type="entry name" value="ABC2_membrane_6"/>
    <property type="match status" value="1"/>
</dbReference>
<dbReference type="PANTHER" id="PTHR36832:SF2">
    <property type="entry name" value="INTEGRAL MEMBRANE PROTEIN"/>
    <property type="match status" value="1"/>
</dbReference>
<gene>
    <name evidence="2" type="ORF">BJP25_08075</name>
</gene>
<comment type="caution">
    <text evidence="2">The sequence shown here is derived from an EMBL/GenBank/DDBJ whole genome shotgun (WGS) entry which is preliminary data.</text>
</comment>
<feature type="transmembrane region" description="Helical" evidence="1">
    <location>
        <begin position="116"/>
        <end position="135"/>
    </location>
</feature>
<dbReference type="STRING" id="1193682.BJP25_08075"/>
<evidence type="ECO:0000313" key="2">
    <source>
        <dbReference type="EMBL" id="OLR95091.1"/>
    </source>
</evidence>
<name>A0A1Q9LSW7_9PSEU</name>
<sequence>MPRAALALIAAGFRRYSTYRQATLAGAFTNTVFGFLRCYLLLSVAAAAGSVGGYSGPQLVAYVWLGQGMLAVVNSWTPLELADRVRTGDVVCDLLRPIDPLLVVLCGELGRAGFALLTRFSIPLVVALLVFDFYLPGNPLAYPAFALSVVLAVLIGFACRYLVDLTAFWLLDTRGVQMLWVFVSGFASGLYFPLAILPGWLTTGLWVATPFPYLLQASADIAVERGGLGHALLLLGGQVFWVAVLLGLCSLVQRRGQRKLVVQGG</sequence>
<protein>
    <recommendedName>
        <fullName evidence="4">ABC transporter permease</fullName>
    </recommendedName>
</protein>
<reference evidence="2 3" key="1">
    <citation type="submission" date="2016-10" db="EMBL/GenBank/DDBJ databases">
        <title>The Draft Genome Sequence of Actinokineospora bangkokensis 44EHWT reveals the biosynthetic pathway of antifungal compounds Thailandins with unusual extender unit butylmalonyl-CoA.</title>
        <authorList>
            <person name="Greule A."/>
            <person name="Intra B."/>
            <person name="Flemming S."/>
            <person name="Rommel M.G."/>
            <person name="Panbangred W."/>
            <person name="Bechthold A."/>
        </authorList>
    </citation>
    <scope>NUCLEOTIDE SEQUENCE [LARGE SCALE GENOMIC DNA]</scope>
    <source>
        <strain evidence="2 3">44EHW</strain>
    </source>
</reference>
<dbReference type="EMBL" id="MKQR01000005">
    <property type="protein sequence ID" value="OLR95091.1"/>
    <property type="molecule type" value="Genomic_DNA"/>
</dbReference>
<dbReference type="AlphaFoldDB" id="A0A1Q9LSW7"/>
<keyword evidence="1" id="KW-0812">Transmembrane</keyword>
<keyword evidence="1" id="KW-1133">Transmembrane helix</keyword>
<dbReference type="Proteomes" id="UP000186040">
    <property type="component" value="Unassembled WGS sequence"/>
</dbReference>
<keyword evidence="1" id="KW-0472">Membrane</keyword>
<proteinExistence type="predicted"/>
<organism evidence="2 3">
    <name type="scientific">Actinokineospora bangkokensis</name>
    <dbReference type="NCBI Taxonomy" id="1193682"/>
    <lineage>
        <taxon>Bacteria</taxon>
        <taxon>Bacillati</taxon>
        <taxon>Actinomycetota</taxon>
        <taxon>Actinomycetes</taxon>
        <taxon>Pseudonocardiales</taxon>
        <taxon>Pseudonocardiaceae</taxon>
        <taxon>Actinokineospora</taxon>
    </lineage>
</organism>
<dbReference type="InterPro" id="IPR010390">
    <property type="entry name" value="ABC-2_transporter-like"/>
</dbReference>
<feature type="transmembrane region" description="Helical" evidence="1">
    <location>
        <begin position="175"/>
        <end position="208"/>
    </location>
</feature>
<dbReference type="PANTHER" id="PTHR36832">
    <property type="entry name" value="SLR1174 PROTEIN-RELATED"/>
    <property type="match status" value="1"/>
</dbReference>
<feature type="transmembrane region" description="Helical" evidence="1">
    <location>
        <begin position="228"/>
        <end position="252"/>
    </location>
</feature>
<accession>A0A1Q9LSW7</accession>